<evidence type="ECO:0000313" key="5">
    <source>
        <dbReference type="EMBL" id="MCO6046123.1"/>
    </source>
</evidence>
<keyword evidence="2 3" id="KW-0694">RNA-binding</keyword>
<comment type="caution">
    <text evidence="5">The sequence shown here is derived from an EMBL/GenBank/DDBJ whole genome shotgun (WGS) entry which is preliminary data.</text>
</comment>
<feature type="region of interest" description="Disordered" evidence="4">
    <location>
        <begin position="143"/>
        <end position="167"/>
    </location>
</feature>
<dbReference type="PANTHER" id="PTHR30308">
    <property type="entry name" value="TMRNA-BINDING COMPONENT OF TRANS-TRANSLATION TAGGING COMPLEX"/>
    <property type="match status" value="1"/>
</dbReference>
<evidence type="ECO:0000256" key="3">
    <source>
        <dbReference type="HAMAP-Rule" id="MF_00023"/>
    </source>
</evidence>
<evidence type="ECO:0000313" key="6">
    <source>
        <dbReference type="Proteomes" id="UP001155241"/>
    </source>
</evidence>
<keyword evidence="1 3" id="KW-0963">Cytoplasm</keyword>
<dbReference type="EMBL" id="JAMXLR010000065">
    <property type="protein sequence ID" value="MCO6046123.1"/>
    <property type="molecule type" value="Genomic_DNA"/>
</dbReference>
<dbReference type="InterPro" id="IPR023620">
    <property type="entry name" value="SmpB"/>
</dbReference>
<dbReference type="CDD" id="cd09294">
    <property type="entry name" value="SmpB"/>
    <property type="match status" value="1"/>
</dbReference>
<dbReference type="InterPro" id="IPR020081">
    <property type="entry name" value="SsrA-bd_prot_CS"/>
</dbReference>
<comment type="function">
    <text evidence="3">Required for rescue of stalled ribosomes mediated by trans-translation. Binds to transfer-messenger RNA (tmRNA), required for stable association of tmRNA with ribosomes. tmRNA and SmpB together mimic tRNA shape, replacing the anticodon stem-loop with SmpB. tmRNA is encoded by the ssrA gene; the 2 termini fold to resemble tRNA(Ala) and it encodes a 'tag peptide', a short internal open reading frame. During trans-translation Ala-aminoacylated tmRNA acts like a tRNA, entering the A-site of stalled ribosomes, displacing the stalled mRNA. The ribosome then switches to translate the ORF on the tmRNA; the nascent peptide is terminated with the 'tag peptide' encoded by the tmRNA and targeted for degradation. The ribosome is freed to recommence translation, which seems to be the essential function of trans-translation.</text>
</comment>
<dbReference type="RefSeq" id="WP_252854233.1">
    <property type="nucleotide sequence ID" value="NZ_JAMXLR010000065.1"/>
</dbReference>
<dbReference type="Pfam" id="PF01668">
    <property type="entry name" value="SmpB"/>
    <property type="match status" value="1"/>
</dbReference>
<comment type="similarity">
    <text evidence="3">Belongs to the SmpB family.</text>
</comment>
<dbReference type="NCBIfam" id="NF003843">
    <property type="entry name" value="PRK05422.1"/>
    <property type="match status" value="1"/>
</dbReference>
<dbReference type="AlphaFoldDB" id="A0A9X2JIV9"/>
<dbReference type="SUPFAM" id="SSF74982">
    <property type="entry name" value="Small protein B (SmpB)"/>
    <property type="match status" value="1"/>
</dbReference>
<dbReference type="InterPro" id="IPR000037">
    <property type="entry name" value="SsrA-bd_prot"/>
</dbReference>
<dbReference type="GO" id="GO:0070929">
    <property type="term" value="P:trans-translation"/>
    <property type="evidence" value="ECO:0007669"/>
    <property type="project" value="UniProtKB-UniRule"/>
</dbReference>
<dbReference type="Gene3D" id="2.40.280.10">
    <property type="match status" value="1"/>
</dbReference>
<reference evidence="5" key="1">
    <citation type="submission" date="2022-06" db="EMBL/GenBank/DDBJ databases">
        <title>Aeoliella straminimaris, a novel planctomycete from sediments.</title>
        <authorList>
            <person name="Vitorino I.R."/>
            <person name="Lage O.M."/>
        </authorList>
    </citation>
    <scope>NUCLEOTIDE SEQUENCE</scope>
    <source>
        <strain evidence="5">ICT_H6.2</strain>
    </source>
</reference>
<evidence type="ECO:0000256" key="4">
    <source>
        <dbReference type="SAM" id="MobiDB-lite"/>
    </source>
</evidence>
<gene>
    <name evidence="3 5" type="primary">smpB</name>
    <name evidence="5" type="ORF">NG895_19660</name>
</gene>
<sequence>MAKNKGAAKSKKDDADKNEKLIANNRKARHEYEVLDTLECGIVLQGSEVKSLRQGRMSIDEAYGRVDRGEVWLMGLDIQEYSFANVQNHDPRRRRKLLMHRREIKKFAAQAYEKNLTLVPLRMYFTRGRAKVLMGICRGKKQYDKRESKKKRDVQRDIDRAMRARNN</sequence>
<organism evidence="5 6">
    <name type="scientific">Aeoliella straminimaris</name>
    <dbReference type="NCBI Taxonomy" id="2954799"/>
    <lineage>
        <taxon>Bacteria</taxon>
        <taxon>Pseudomonadati</taxon>
        <taxon>Planctomycetota</taxon>
        <taxon>Planctomycetia</taxon>
        <taxon>Pirellulales</taxon>
        <taxon>Lacipirellulaceae</taxon>
        <taxon>Aeoliella</taxon>
    </lineage>
</organism>
<dbReference type="PANTHER" id="PTHR30308:SF2">
    <property type="entry name" value="SSRA-BINDING PROTEIN"/>
    <property type="match status" value="1"/>
</dbReference>
<name>A0A9X2JIV9_9BACT</name>
<comment type="subcellular location">
    <subcellularLocation>
        <location evidence="3">Cytoplasm</location>
    </subcellularLocation>
    <text evidence="3">The tmRNA-SmpB complex associates with stalled 70S ribosomes.</text>
</comment>
<dbReference type="GO" id="GO:0003723">
    <property type="term" value="F:RNA binding"/>
    <property type="evidence" value="ECO:0007669"/>
    <property type="project" value="UniProtKB-UniRule"/>
</dbReference>
<dbReference type="GO" id="GO:0005829">
    <property type="term" value="C:cytosol"/>
    <property type="evidence" value="ECO:0007669"/>
    <property type="project" value="TreeGrafter"/>
</dbReference>
<dbReference type="PROSITE" id="PS01317">
    <property type="entry name" value="SSRP"/>
    <property type="match status" value="1"/>
</dbReference>
<accession>A0A9X2JIV9</accession>
<protein>
    <recommendedName>
        <fullName evidence="3">SsrA-binding protein</fullName>
    </recommendedName>
    <alternativeName>
        <fullName evidence="3">Small protein B</fullName>
    </alternativeName>
</protein>
<evidence type="ECO:0000256" key="1">
    <source>
        <dbReference type="ARBA" id="ARBA00022490"/>
    </source>
</evidence>
<dbReference type="GO" id="GO:0070930">
    <property type="term" value="P:trans-translation-dependent protein tagging"/>
    <property type="evidence" value="ECO:0007669"/>
    <property type="project" value="TreeGrafter"/>
</dbReference>
<proteinExistence type="inferred from homology"/>
<dbReference type="HAMAP" id="MF_00023">
    <property type="entry name" value="SmpB"/>
    <property type="match status" value="1"/>
</dbReference>
<evidence type="ECO:0000256" key="2">
    <source>
        <dbReference type="ARBA" id="ARBA00022884"/>
    </source>
</evidence>
<keyword evidence="6" id="KW-1185">Reference proteome</keyword>
<dbReference type="Proteomes" id="UP001155241">
    <property type="component" value="Unassembled WGS sequence"/>
</dbReference>
<feature type="compositionally biased region" description="Basic and acidic residues" evidence="4">
    <location>
        <begin position="154"/>
        <end position="167"/>
    </location>
</feature>
<dbReference type="NCBIfam" id="TIGR00086">
    <property type="entry name" value="smpB"/>
    <property type="match status" value="1"/>
</dbReference>